<dbReference type="Pfam" id="PF13649">
    <property type="entry name" value="Methyltransf_25"/>
    <property type="match status" value="1"/>
</dbReference>
<keyword evidence="4" id="KW-0489">Methyltransferase</keyword>
<dbReference type="PANTHER" id="PTHR43861:SF3">
    <property type="entry name" value="PUTATIVE (AFU_ORTHOLOGUE AFUA_2G14390)-RELATED"/>
    <property type="match status" value="1"/>
</dbReference>
<keyword evidence="1" id="KW-0808">Transferase</keyword>
<dbReference type="PANTHER" id="PTHR43861">
    <property type="entry name" value="TRANS-ACONITATE 2-METHYLTRANSFERASE-RELATED"/>
    <property type="match status" value="1"/>
</dbReference>
<dbReference type="GO" id="GO:0008168">
    <property type="term" value="F:methyltransferase activity"/>
    <property type="evidence" value="ECO:0007669"/>
    <property type="project" value="UniProtKB-KW"/>
</dbReference>
<dbReference type="GO" id="GO:0032259">
    <property type="term" value="P:methylation"/>
    <property type="evidence" value="ECO:0007669"/>
    <property type="project" value="UniProtKB-KW"/>
</dbReference>
<organism evidence="4 5">
    <name type="scientific">Nocardia acididurans</name>
    <dbReference type="NCBI Taxonomy" id="2802282"/>
    <lineage>
        <taxon>Bacteria</taxon>
        <taxon>Bacillati</taxon>
        <taxon>Actinomycetota</taxon>
        <taxon>Actinomycetes</taxon>
        <taxon>Mycobacteriales</taxon>
        <taxon>Nocardiaceae</taxon>
        <taxon>Nocardia</taxon>
    </lineage>
</organism>
<dbReference type="InterPro" id="IPR041698">
    <property type="entry name" value="Methyltransf_25"/>
</dbReference>
<dbReference type="EMBL" id="JAERRJ010000001">
    <property type="protein sequence ID" value="MBL1072989.1"/>
    <property type="molecule type" value="Genomic_DNA"/>
</dbReference>
<reference evidence="4 5" key="1">
    <citation type="submission" date="2021-01" db="EMBL/GenBank/DDBJ databases">
        <title>WGS of actinomycetes isolated from Thailand.</title>
        <authorList>
            <person name="Thawai C."/>
        </authorList>
    </citation>
    <scope>NUCLEOTIDE SEQUENCE [LARGE SCALE GENOMIC DNA]</scope>
    <source>
        <strain evidence="4 5">LPG 2</strain>
    </source>
</reference>
<evidence type="ECO:0000313" key="5">
    <source>
        <dbReference type="Proteomes" id="UP000602198"/>
    </source>
</evidence>
<sequence>MDAAEWDEHYARTELVWGAPPNDTVVEQVFGLERKLPLGGFGVGEERPELPRALDLGCGEGRNALWLATHGWQVTAVDFAQTGIDKGRTVASRLSRSVRGRIHWQCADVTALDAAGITGPFELILLAHVHLPAQQRRALLLRAAEMLSPEGTLVVLGNDPLNTAEGYGGEQDPALTFTPDDIVADLGPALDELSIRTAGRVQRPTEDRDAIDALVVAYKPAPPTPPAPPLGLETPIEPPALGPQL</sequence>
<name>A0ABS1LXQ3_9NOCA</name>
<accession>A0ABS1LXQ3</accession>
<gene>
    <name evidence="4" type="ORF">JK358_01120</name>
</gene>
<feature type="compositionally biased region" description="Pro residues" evidence="2">
    <location>
        <begin position="236"/>
        <end position="245"/>
    </location>
</feature>
<protein>
    <submittedName>
        <fullName evidence="4">Class I SAM-dependent methyltransferase</fullName>
    </submittedName>
</protein>
<feature type="compositionally biased region" description="Pro residues" evidence="2">
    <location>
        <begin position="220"/>
        <end position="229"/>
    </location>
</feature>
<dbReference type="RefSeq" id="WP_201942329.1">
    <property type="nucleotide sequence ID" value="NZ_JAERRJ010000001.1"/>
</dbReference>
<evidence type="ECO:0000259" key="3">
    <source>
        <dbReference type="Pfam" id="PF13649"/>
    </source>
</evidence>
<evidence type="ECO:0000256" key="1">
    <source>
        <dbReference type="ARBA" id="ARBA00022679"/>
    </source>
</evidence>
<comment type="caution">
    <text evidence="4">The sequence shown here is derived from an EMBL/GenBank/DDBJ whole genome shotgun (WGS) entry which is preliminary data.</text>
</comment>
<evidence type="ECO:0000313" key="4">
    <source>
        <dbReference type="EMBL" id="MBL1072989.1"/>
    </source>
</evidence>
<keyword evidence="5" id="KW-1185">Reference proteome</keyword>
<evidence type="ECO:0000256" key="2">
    <source>
        <dbReference type="SAM" id="MobiDB-lite"/>
    </source>
</evidence>
<dbReference type="InterPro" id="IPR029063">
    <property type="entry name" value="SAM-dependent_MTases_sf"/>
</dbReference>
<feature type="domain" description="Methyltransferase" evidence="3">
    <location>
        <begin position="54"/>
        <end position="151"/>
    </location>
</feature>
<dbReference type="Proteomes" id="UP000602198">
    <property type="component" value="Unassembled WGS sequence"/>
</dbReference>
<dbReference type="CDD" id="cd02440">
    <property type="entry name" value="AdoMet_MTases"/>
    <property type="match status" value="1"/>
</dbReference>
<feature type="region of interest" description="Disordered" evidence="2">
    <location>
        <begin position="218"/>
        <end position="245"/>
    </location>
</feature>
<proteinExistence type="predicted"/>
<dbReference type="SUPFAM" id="SSF53335">
    <property type="entry name" value="S-adenosyl-L-methionine-dependent methyltransferases"/>
    <property type="match status" value="1"/>
</dbReference>
<dbReference type="Gene3D" id="3.40.50.150">
    <property type="entry name" value="Vaccinia Virus protein VP39"/>
    <property type="match status" value="1"/>
</dbReference>